<feature type="transmembrane region" description="Helical" evidence="9">
    <location>
        <begin position="138"/>
        <end position="157"/>
    </location>
</feature>
<evidence type="ECO:0000256" key="5">
    <source>
        <dbReference type="ARBA" id="ARBA00022989"/>
    </source>
</evidence>
<evidence type="ECO:0000256" key="7">
    <source>
        <dbReference type="RuleBase" id="RU003346"/>
    </source>
</evidence>
<dbReference type="PROSITE" id="PS50850">
    <property type="entry name" value="MFS"/>
    <property type="match status" value="1"/>
</dbReference>
<dbReference type="OrthoDB" id="5399138at2759"/>
<feature type="transmembrane region" description="Helical" evidence="9">
    <location>
        <begin position="81"/>
        <end position="100"/>
    </location>
</feature>
<comment type="subcellular location">
    <subcellularLocation>
        <location evidence="1">Membrane</location>
        <topology evidence="1">Multi-pass membrane protein</topology>
    </subcellularLocation>
</comment>
<dbReference type="InterPro" id="IPR020846">
    <property type="entry name" value="MFS_dom"/>
</dbReference>
<evidence type="ECO:0000313" key="11">
    <source>
        <dbReference type="EMBL" id="KAJ4396140.1"/>
    </source>
</evidence>
<evidence type="ECO:0000313" key="12">
    <source>
        <dbReference type="Proteomes" id="UP001140453"/>
    </source>
</evidence>
<dbReference type="InterPro" id="IPR003663">
    <property type="entry name" value="Sugar/inositol_transpt"/>
</dbReference>
<dbReference type="Proteomes" id="UP001140453">
    <property type="component" value="Unassembled WGS sequence"/>
</dbReference>
<feature type="transmembrane region" description="Helical" evidence="9">
    <location>
        <begin position="48"/>
        <end position="69"/>
    </location>
</feature>
<dbReference type="InterPro" id="IPR005828">
    <property type="entry name" value="MFS_sugar_transport-like"/>
</dbReference>
<evidence type="ECO:0000256" key="6">
    <source>
        <dbReference type="ARBA" id="ARBA00023136"/>
    </source>
</evidence>
<dbReference type="InterPro" id="IPR050360">
    <property type="entry name" value="MFS_Sugar_Transporters"/>
</dbReference>
<evidence type="ECO:0000259" key="10">
    <source>
        <dbReference type="PROSITE" id="PS50850"/>
    </source>
</evidence>
<feature type="transmembrane region" description="Helical" evidence="9">
    <location>
        <begin position="393"/>
        <end position="416"/>
    </location>
</feature>
<protein>
    <recommendedName>
        <fullName evidence="10">Major facilitator superfamily (MFS) profile domain-containing protein</fullName>
    </recommendedName>
</protein>
<feature type="transmembrane region" description="Helical" evidence="9">
    <location>
        <begin position="357"/>
        <end position="381"/>
    </location>
</feature>
<keyword evidence="6 9" id="KW-0472">Membrane</keyword>
<dbReference type="Pfam" id="PF00083">
    <property type="entry name" value="Sugar_tr"/>
    <property type="match status" value="1"/>
</dbReference>
<feature type="transmembrane region" description="Helical" evidence="9">
    <location>
        <begin position="296"/>
        <end position="317"/>
    </location>
</feature>
<sequence length="524" mass="55699">MHSNLPPRYILSSLAISLGGLINGYDTGSIGAVTSMAQFTISIGSLSSTMVGFTVSLIMLTGAVPSVFAGWLADLYGRVRVIMFGTVLFTIGALLQGTSYGLPQFLLGRTIAGLGEGVYLSNMNVYISEISPTRHRGVLAGLPQFMATAGICIGYFTCYGSVHLGESSMAWRFPFVIQIALAVVLIGCCTRLPESPRWLMSGGDQLGALDSLRRLDFSMTEAEREFMGGDGSNAGQRPSLTPWQSFSILFGKAYRARTVLALFVLGMVQLSGIDGVLYYAPLLFGQAGLSSDTASFLASGVSGILMLAISVPAFLLADKWGRRTSAITGGIGLSGCMFLIGSLYAAGAVHPYGAARWVVIVSVFLFGLIYCATWGLVGKIYATEIQPTHVRAAANCVAQGLGFFTNWLVAMLTPILLDKSAFGAYFLFGGLAMFTVVVLGACMPETRGRSLEDIQEAFHHPALSSLASKLRRRKVRNTTERARSSEIENESAGIELRSSALEASAARPGQVAVGSLARGLRVES</sequence>
<dbReference type="InterPro" id="IPR036259">
    <property type="entry name" value="MFS_trans_sf"/>
</dbReference>
<accession>A0A9W9D1M6</accession>
<reference evidence="11" key="1">
    <citation type="submission" date="2022-10" db="EMBL/GenBank/DDBJ databases">
        <title>Tapping the CABI collections for fungal endophytes: first genome assemblies for Collariella, Neodidymelliopsis, Ascochyta clinopodiicola, Didymella pomorum, Didymosphaeria variabile, Neocosmospora piperis and Neocucurbitaria cava.</title>
        <authorList>
            <person name="Hill R."/>
        </authorList>
    </citation>
    <scope>NUCLEOTIDE SEQUENCE</scope>
    <source>
        <strain evidence="11">IMI 355082</strain>
    </source>
</reference>
<keyword evidence="4 9" id="KW-0812">Transmembrane</keyword>
<organism evidence="11 12">
    <name type="scientific">Gnomoniopsis smithogilvyi</name>
    <dbReference type="NCBI Taxonomy" id="1191159"/>
    <lineage>
        <taxon>Eukaryota</taxon>
        <taxon>Fungi</taxon>
        <taxon>Dikarya</taxon>
        <taxon>Ascomycota</taxon>
        <taxon>Pezizomycotina</taxon>
        <taxon>Sordariomycetes</taxon>
        <taxon>Sordariomycetidae</taxon>
        <taxon>Diaporthales</taxon>
        <taxon>Gnomoniaceae</taxon>
        <taxon>Gnomoniopsis</taxon>
    </lineage>
</organism>
<evidence type="ECO:0000256" key="4">
    <source>
        <dbReference type="ARBA" id="ARBA00022692"/>
    </source>
</evidence>
<dbReference type="NCBIfam" id="TIGR00879">
    <property type="entry name" value="SP"/>
    <property type="match status" value="1"/>
</dbReference>
<feature type="domain" description="Major facilitator superfamily (MFS) profile" evidence="10">
    <location>
        <begin position="12"/>
        <end position="447"/>
    </location>
</feature>
<feature type="transmembrane region" description="Helical" evidence="9">
    <location>
        <begin position="422"/>
        <end position="442"/>
    </location>
</feature>
<dbReference type="InterPro" id="IPR005829">
    <property type="entry name" value="Sugar_transporter_CS"/>
</dbReference>
<keyword evidence="12" id="KW-1185">Reference proteome</keyword>
<dbReference type="Gene3D" id="1.20.1250.20">
    <property type="entry name" value="MFS general substrate transporter like domains"/>
    <property type="match status" value="1"/>
</dbReference>
<feature type="transmembrane region" description="Helical" evidence="9">
    <location>
        <begin position="259"/>
        <end position="284"/>
    </location>
</feature>
<dbReference type="PROSITE" id="PS00216">
    <property type="entry name" value="SUGAR_TRANSPORT_1"/>
    <property type="match status" value="1"/>
</dbReference>
<comment type="similarity">
    <text evidence="2 7">Belongs to the major facilitator superfamily. Sugar transporter (TC 2.A.1.1) family.</text>
</comment>
<feature type="transmembrane region" description="Helical" evidence="9">
    <location>
        <begin position="324"/>
        <end position="345"/>
    </location>
</feature>
<dbReference type="PRINTS" id="PR00171">
    <property type="entry name" value="SUGRTRNSPORT"/>
</dbReference>
<dbReference type="GO" id="GO:0016020">
    <property type="term" value="C:membrane"/>
    <property type="evidence" value="ECO:0007669"/>
    <property type="project" value="UniProtKB-SubCell"/>
</dbReference>
<dbReference type="FunFam" id="1.20.1250.20:FF:000134">
    <property type="entry name" value="MFS sugar transporter protein"/>
    <property type="match status" value="1"/>
</dbReference>
<evidence type="ECO:0000256" key="1">
    <source>
        <dbReference type="ARBA" id="ARBA00004141"/>
    </source>
</evidence>
<evidence type="ECO:0000256" key="8">
    <source>
        <dbReference type="SAM" id="MobiDB-lite"/>
    </source>
</evidence>
<dbReference type="GO" id="GO:0005351">
    <property type="term" value="F:carbohydrate:proton symporter activity"/>
    <property type="evidence" value="ECO:0007669"/>
    <property type="project" value="TreeGrafter"/>
</dbReference>
<dbReference type="AlphaFoldDB" id="A0A9W9D1M6"/>
<feature type="compositionally biased region" description="Basic and acidic residues" evidence="8">
    <location>
        <begin position="477"/>
        <end position="486"/>
    </location>
</feature>
<keyword evidence="5 9" id="KW-1133">Transmembrane helix</keyword>
<dbReference type="SUPFAM" id="SSF103473">
    <property type="entry name" value="MFS general substrate transporter"/>
    <property type="match status" value="1"/>
</dbReference>
<evidence type="ECO:0000256" key="3">
    <source>
        <dbReference type="ARBA" id="ARBA00022448"/>
    </source>
</evidence>
<gene>
    <name evidence="11" type="ORF">N0V93_000358</name>
</gene>
<name>A0A9W9D1M6_9PEZI</name>
<keyword evidence="3 7" id="KW-0813">Transport</keyword>
<comment type="caution">
    <text evidence="11">The sequence shown here is derived from an EMBL/GenBank/DDBJ whole genome shotgun (WGS) entry which is preliminary data.</text>
</comment>
<dbReference type="PANTHER" id="PTHR48022:SF2">
    <property type="entry name" value="PLASTIDIC GLUCOSE TRANSPORTER 4"/>
    <property type="match status" value="1"/>
</dbReference>
<evidence type="ECO:0000256" key="9">
    <source>
        <dbReference type="SAM" id="Phobius"/>
    </source>
</evidence>
<feature type="region of interest" description="Disordered" evidence="8">
    <location>
        <begin position="474"/>
        <end position="493"/>
    </location>
</feature>
<dbReference type="EMBL" id="JAPEVB010000001">
    <property type="protein sequence ID" value="KAJ4396140.1"/>
    <property type="molecule type" value="Genomic_DNA"/>
</dbReference>
<feature type="transmembrane region" description="Helical" evidence="9">
    <location>
        <begin position="106"/>
        <end position="126"/>
    </location>
</feature>
<dbReference type="PANTHER" id="PTHR48022">
    <property type="entry name" value="PLASTIDIC GLUCOSE TRANSPORTER 4"/>
    <property type="match status" value="1"/>
</dbReference>
<dbReference type="PROSITE" id="PS00217">
    <property type="entry name" value="SUGAR_TRANSPORT_2"/>
    <property type="match status" value="1"/>
</dbReference>
<feature type="transmembrane region" description="Helical" evidence="9">
    <location>
        <begin position="169"/>
        <end position="190"/>
    </location>
</feature>
<proteinExistence type="inferred from homology"/>
<evidence type="ECO:0000256" key="2">
    <source>
        <dbReference type="ARBA" id="ARBA00010992"/>
    </source>
</evidence>